<reference evidence="1" key="1">
    <citation type="journal article" date="2021" name="PeerJ">
        <title>Extensive microbial diversity within the chicken gut microbiome revealed by metagenomics and culture.</title>
        <authorList>
            <person name="Gilroy R."/>
            <person name="Ravi A."/>
            <person name="Getino M."/>
            <person name="Pursley I."/>
            <person name="Horton D.L."/>
            <person name="Alikhan N.F."/>
            <person name="Baker D."/>
            <person name="Gharbi K."/>
            <person name="Hall N."/>
            <person name="Watson M."/>
            <person name="Adriaenssens E.M."/>
            <person name="Foster-Nyarko E."/>
            <person name="Jarju S."/>
            <person name="Secka A."/>
            <person name="Antonio M."/>
            <person name="Oren A."/>
            <person name="Chaudhuri R.R."/>
            <person name="La Ragione R."/>
            <person name="Hildebrand F."/>
            <person name="Pallen M.J."/>
        </authorList>
    </citation>
    <scope>NUCLEOTIDE SEQUENCE</scope>
    <source>
        <strain evidence="1">ChiBcolR8-3208</strain>
    </source>
</reference>
<accession>A0A9D2M024</accession>
<dbReference type="SUPFAM" id="SSF140478">
    <property type="entry name" value="LemA-like"/>
    <property type="match status" value="1"/>
</dbReference>
<evidence type="ECO:0000313" key="2">
    <source>
        <dbReference type="Proteomes" id="UP000824214"/>
    </source>
</evidence>
<comment type="caution">
    <text evidence="1">The sequence shown here is derived from an EMBL/GenBank/DDBJ whole genome shotgun (WGS) entry which is preliminary data.</text>
</comment>
<protein>
    <submittedName>
        <fullName evidence="1">LemA family protein</fullName>
    </submittedName>
</protein>
<evidence type="ECO:0000313" key="1">
    <source>
        <dbReference type="EMBL" id="HJB38364.1"/>
    </source>
</evidence>
<dbReference type="EMBL" id="DWXZ01000212">
    <property type="protein sequence ID" value="HJB38364.1"/>
    <property type="molecule type" value="Genomic_DNA"/>
</dbReference>
<dbReference type="InterPro" id="IPR023353">
    <property type="entry name" value="LemA-like_dom_sf"/>
</dbReference>
<dbReference type="Proteomes" id="UP000824214">
    <property type="component" value="Unassembled WGS sequence"/>
</dbReference>
<organism evidence="1 2">
    <name type="scientific">Candidatus Acutalibacter ornithocaccae</name>
    <dbReference type="NCBI Taxonomy" id="2838416"/>
    <lineage>
        <taxon>Bacteria</taxon>
        <taxon>Bacillati</taxon>
        <taxon>Bacillota</taxon>
        <taxon>Clostridia</taxon>
        <taxon>Eubacteriales</taxon>
        <taxon>Acutalibacteraceae</taxon>
        <taxon>Acutalibacter</taxon>
    </lineage>
</organism>
<reference evidence="1" key="2">
    <citation type="submission" date="2021-04" db="EMBL/GenBank/DDBJ databases">
        <authorList>
            <person name="Gilroy R."/>
        </authorList>
    </citation>
    <scope>NUCLEOTIDE SEQUENCE</scope>
    <source>
        <strain evidence="1">ChiBcolR8-3208</strain>
    </source>
</reference>
<dbReference type="Gene3D" id="1.20.1440.20">
    <property type="entry name" value="LemA-like domain"/>
    <property type="match status" value="1"/>
</dbReference>
<proteinExistence type="predicted"/>
<sequence>MKKSSVIGACVLAAAVVLSVPLGVHTSLTSLREEANSSYYYDKTGFAIWEGIENREAAASNMITVAERYTDDNPALTGLVGDLEYAVEYSQNCWDGDAGMAEANQMMGQAAQALYEELKNTQLSETDQKYPDPLIAQMESEQDKINRSSYNEDAREFNARLEKFPVNLLRGVAGVEPLATFDYE</sequence>
<name>A0A9D2M024_9FIRM</name>
<dbReference type="AlphaFoldDB" id="A0A9D2M024"/>
<gene>
    <name evidence="1" type="ORF">H9942_09925</name>
</gene>